<reference evidence="2" key="1">
    <citation type="journal article" date="2022" name="bioRxiv">
        <title>Sequencing and chromosome-scale assembly of the giantPleurodeles waltlgenome.</title>
        <authorList>
            <person name="Brown T."/>
            <person name="Elewa A."/>
            <person name="Iarovenko S."/>
            <person name="Subramanian E."/>
            <person name="Araus A.J."/>
            <person name="Petzold A."/>
            <person name="Susuki M."/>
            <person name="Suzuki K.-i.T."/>
            <person name="Hayashi T."/>
            <person name="Toyoda A."/>
            <person name="Oliveira C."/>
            <person name="Osipova E."/>
            <person name="Leigh N.D."/>
            <person name="Simon A."/>
            <person name="Yun M.H."/>
        </authorList>
    </citation>
    <scope>NUCLEOTIDE SEQUENCE</scope>
    <source>
        <strain evidence="2">20211129_DDA</strain>
        <tissue evidence="2">Liver</tissue>
    </source>
</reference>
<protein>
    <recommendedName>
        <fullName evidence="4">Reverse transcriptase zinc-binding domain-containing protein</fullName>
    </recommendedName>
</protein>
<evidence type="ECO:0008006" key="4">
    <source>
        <dbReference type="Google" id="ProtNLM"/>
    </source>
</evidence>
<dbReference type="AlphaFoldDB" id="A0AAV7RM28"/>
<feature type="region of interest" description="Disordered" evidence="1">
    <location>
        <begin position="1"/>
        <end position="29"/>
    </location>
</feature>
<proteinExistence type="predicted"/>
<accession>A0AAV7RM28</accession>
<comment type="caution">
    <text evidence="2">The sequence shown here is derived from an EMBL/GenBank/DDBJ whole genome shotgun (WGS) entry which is preliminary data.</text>
</comment>
<evidence type="ECO:0000313" key="3">
    <source>
        <dbReference type="Proteomes" id="UP001066276"/>
    </source>
</evidence>
<sequence>MPRCRGRGSEAVARAPRTRMSSGPQDAEDAEAMLFPGRRGRENQAVSRMPRTRILLHSGAQLNDDLVRRWELAGFSKIGDFRAMDNWETPLNILTTVKNDFLLVGSYNILLHILRDLDVNSIVNVQSLVTELVDPPGIRTAGSWRRLLADRDKADLGTKARRKWAHQEGLEVSSDCWETINRLNFTVLRGANWHQIIFFCKWLLYRTPQALSRAGTVYPDMCFRCKEVGVAGCIHVIAKCRCIQGYWEGIFAMLTTMAPVSISPSIRLMSLRYDPKARLSSRWEKLVFIAAAVARSLLLRNWHSELSPTSQEWRCKMT</sequence>
<name>A0AAV7RM28_PLEWA</name>
<dbReference type="EMBL" id="JANPWB010000009">
    <property type="protein sequence ID" value="KAJ1152575.1"/>
    <property type="molecule type" value="Genomic_DNA"/>
</dbReference>
<evidence type="ECO:0000256" key="1">
    <source>
        <dbReference type="SAM" id="MobiDB-lite"/>
    </source>
</evidence>
<evidence type="ECO:0000313" key="2">
    <source>
        <dbReference type="EMBL" id="KAJ1152575.1"/>
    </source>
</evidence>
<dbReference type="Proteomes" id="UP001066276">
    <property type="component" value="Chromosome 5"/>
</dbReference>
<organism evidence="2 3">
    <name type="scientific">Pleurodeles waltl</name>
    <name type="common">Iberian ribbed newt</name>
    <dbReference type="NCBI Taxonomy" id="8319"/>
    <lineage>
        <taxon>Eukaryota</taxon>
        <taxon>Metazoa</taxon>
        <taxon>Chordata</taxon>
        <taxon>Craniata</taxon>
        <taxon>Vertebrata</taxon>
        <taxon>Euteleostomi</taxon>
        <taxon>Amphibia</taxon>
        <taxon>Batrachia</taxon>
        <taxon>Caudata</taxon>
        <taxon>Salamandroidea</taxon>
        <taxon>Salamandridae</taxon>
        <taxon>Pleurodelinae</taxon>
        <taxon>Pleurodeles</taxon>
    </lineage>
</organism>
<gene>
    <name evidence="2" type="ORF">NDU88_005350</name>
</gene>
<keyword evidence="3" id="KW-1185">Reference proteome</keyword>